<protein>
    <submittedName>
        <fullName evidence="3">Mechanosensitive ion channel family protein</fullName>
    </submittedName>
</protein>
<feature type="transmembrane region" description="Helical" evidence="1">
    <location>
        <begin position="69"/>
        <end position="89"/>
    </location>
</feature>
<dbReference type="EMBL" id="JBHLTW010000042">
    <property type="protein sequence ID" value="MFC0596482.1"/>
    <property type="molecule type" value="Genomic_DNA"/>
</dbReference>
<proteinExistence type="predicted"/>
<dbReference type="RefSeq" id="WP_188847263.1">
    <property type="nucleotide sequence ID" value="NZ_BMPJ01000011.1"/>
</dbReference>
<evidence type="ECO:0000259" key="2">
    <source>
        <dbReference type="Pfam" id="PF00924"/>
    </source>
</evidence>
<dbReference type="Gene3D" id="1.10.287.1260">
    <property type="match status" value="1"/>
</dbReference>
<evidence type="ECO:0000256" key="1">
    <source>
        <dbReference type="SAM" id="Phobius"/>
    </source>
</evidence>
<dbReference type="InterPro" id="IPR045275">
    <property type="entry name" value="MscS_archaea/bacteria_type"/>
</dbReference>
<evidence type="ECO:0000313" key="4">
    <source>
        <dbReference type="Proteomes" id="UP001589830"/>
    </source>
</evidence>
<organism evidence="3 4">
    <name type="scientific">Thermus composti</name>
    <dbReference type="NCBI Taxonomy" id="532059"/>
    <lineage>
        <taxon>Bacteria</taxon>
        <taxon>Thermotogati</taxon>
        <taxon>Deinococcota</taxon>
        <taxon>Deinococci</taxon>
        <taxon>Thermales</taxon>
        <taxon>Thermaceae</taxon>
        <taxon>Thermus</taxon>
    </lineage>
</organism>
<feature type="transmembrane region" description="Helical" evidence="1">
    <location>
        <begin position="95"/>
        <end position="124"/>
    </location>
</feature>
<reference evidence="3 4" key="1">
    <citation type="submission" date="2024-09" db="EMBL/GenBank/DDBJ databases">
        <authorList>
            <person name="Sun Q."/>
            <person name="Mori K."/>
        </authorList>
    </citation>
    <scope>NUCLEOTIDE SEQUENCE [LARGE SCALE GENOMIC DNA]</scope>
    <source>
        <strain evidence="3 4">NCAIM B.02340</strain>
    </source>
</reference>
<dbReference type="Pfam" id="PF00924">
    <property type="entry name" value="MS_channel_2nd"/>
    <property type="match status" value="1"/>
</dbReference>
<name>A0ABV6Q2Y2_9DEIN</name>
<comment type="caution">
    <text evidence="3">The sequence shown here is derived from an EMBL/GenBank/DDBJ whole genome shotgun (WGS) entry which is preliminary data.</text>
</comment>
<keyword evidence="1" id="KW-1133">Transmembrane helix</keyword>
<dbReference type="PANTHER" id="PTHR30221:SF1">
    <property type="entry name" value="SMALL-CONDUCTANCE MECHANOSENSITIVE CHANNEL"/>
    <property type="match status" value="1"/>
</dbReference>
<dbReference type="InterPro" id="IPR006685">
    <property type="entry name" value="MscS_channel_2nd"/>
</dbReference>
<keyword evidence="1" id="KW-0472">Membrane</keyword>
<dbReference type="PANTHER" id="PTHR30221">
    <property type="entry name" value="SMALL-CONDUCTANCE MECHANOSENSITIVE CHANNEL"/>
    <property type="match status" value="1"/>
</dbReference>
<sequence>MGHWLAYSLGLLFLLGLLPLWEGLGFSWLRPYAALGATLAGVLLVRRLAETGRGLLRAAGQEGLLPGVLLLEVLGYLGVAALGLAALGYPPTALLAGGAVVGALVGLAAQTALANVFSGFLLLFSGAVRVGEGVRFHLGGVPHQGKVQEITLSHVCLQGPMGEVWVPNAALAGSSVFKGEVLGLEASLPSEAAWRALEEAFPGVRFVPSALGPGGLKGTLYLPREAVDPVLAFLQGITPG</sequence>
<keyword evidence="4" id="KW-1185">Reference proteome</keyword>
<accession>A0ABV6Q2Y2</accession>
<gene>
    <name evidence="3" type="ORF">ACFFFP_09960</name>
</gene>
<dbReference type="Proteomes" id="UP001589830">
    <property type="component" value="Unassembled WGS sequence"/>
</dbReference>
<dbReference type="SUPFAM" id="SSF50182">
    <property type="entry name" value="Sm-like ribonucleoproteins"/>
    <property type="match status" value="1"/>
</dbReference>
<feature type="domain" description="Mechanosensitive ion channel MscS" evidence="2">
    <location>
        <begin position="112"/>
        <end position="175"/>
    </location>
</feature>
<evidence type="ECO:0000313" key="3">
    <source>
        <dbReference type="EMBL" id="MFC0596482.1"/>
    </source>
</evidence>
<keyword evidence="1" id="KW-0812">Transmembrane</keyword>
<dbReference type="InterPro" id="IPR010920">
    <property type="entry name" value="LSM_dom_sf"/>
</dbReference>